<organism evidence="4 5">
    <name type="scientific">Chilo suppressalis</name>
    <name type="common">Asiatic rice borer moth</name>
    <dbReference type="NCBI Taxonomy" id="168631"/>
    <lineage>
        <taxon>Eukaryota</taxon>
        <taxon>Metazoa</taxon>
        <taxon>Ecdysozoa</taxon>
        <taxon>Arthropoda</taxon>
        <taxon>Hexapoda</taxon>
        <taxon>Insecta</taxon>
        <taxon>Pterygota</taxon>
        <taxon>Neoptera</taxon>
        <taxon>Endopterygota</taxon>
        <taxon>Lepidoptera</taxon>
        <taxon>Glossata</taxon>
        <taxon>Ditrysia</taxon>
        <taxon>Pyraloidea</taxon>
        <taxon>Crambidae</taxon>
        <taxon>Crambinae</taxon>
        <taxon>Chilo</taxon>
    </lineage>
</organism>
<sequence>MNREADMSVCEGETTHDQTGTIDTTPPNYVFSRDRSYRSVTMSDFEVFKTEIKEMFHSLCTTQQQELKNICPTLQRIEQTNANIENLIALLTSQNIELSNRIVDLEYKYKENWEYITKLEDRIESLQMNCRKSNFEIKNLPKKNNETKEDLIDMVLSLSTTIGGNINTSDIKDIYRVYGRKTDKNATLVVELNSTMVKTNVLKLCKAFNSKTKSKLCAKHLGFRIQEDTPIFVSEQLTAKGSRLHFLARDLAKSKSYKYCWTAYGRVYVRKLDNSPIIAIKSEAQIQRLMQAE</sequence>
<evidence type="ECO:0000256" key="1">
    <source>
        <dbReference type="SAM" id="Coils"/>
    </source>
</evidence>
<keyword evidence="1" id="KW-0175">Coiled coil</keyword>
<accession>A0ABN8AQ56</accession>
<feature type="region of interest" description="Disordered" evidence="2">
    <location>
        <begin position="1"/>
        <end position="26"/>
    </location>
</feature>
<name>A0ABN8AQ56_CHISP</name>
<gene>
    <name evidence="4" type="ORF">CHILSU_LOCUS684</name>
</gene>
<evidence type="ECO:0000256" key="2">
    <source>
        <dbReference type="SAM" id="MobiDB-lite"/>
    </source>
</evidence>
<dbReference type="Proteomes" id="UP001153292">
    <property type="component" value="Chromosome 1"/>
</dbReference>
<dbReference type="InterPro" id="IPR057251">
    <property type="entry name" value="FP_C"/>
</dbReference>
<feature type="domain" description="FP protein C-terminal" evidence="3">
    <location>
        <begin position="238"/>
        <end position="289"/>
    </location>
</feature>
<dbReference type="Pfam" id="PF25298">
    <property type="entry name" value="Baculo_FP_2nd"/>
    <property type="match status" value="1"/>
</dbReference>
<protein>
    <recommendedName>
        <fullName evidence="3">FP protein C-terminal domain-containing protein</fullName>
    </recommendedName>
</protein>
<proteinExistence type="predicted"/>
<feature type="coiled-coil region" evidence="1">
    <location>
        <begin position="74"/>
        <end position="136"/>
    </location>
</feature>
<keyword evidence="5" id="KW-1185">Reference proteome</keyword>
<evidence type="ECO:0000313" key="4">
    <source>
        <dbReference type="EMBL" id="CAH0397610.1"/>
    </source>
</evidence>
<reference evidence="4" key="1">
    <citation type="submission" date="2021-12" db="EMBL/GenBank/DDBJ databases">
        <authorList>
            <person name="King R."/>
        </authorList>
    </citation>
    <scope>NUCLEOTIDE SEQUENCE</scope>
</reference>
<dbReference type="EMBL" id="OU963894">
    <property type="protein sequence ID" value="CAH0397610.1"/>
    <property type="molecule type" value="Genomic_DNA"/>
</dbReference>
<evidence type="ECO:0000259" key="3">
    <source>
        <dbReference type="Pfam" id="PF25298"/>
    </source>
</evidence>
<evidence type="ECO:0000313" key="5">
    <source>
        <dbReference type="Proteomes" id="UP001153292"/>
    </source>
</evidence>